<dbReference type="GO" id="GO:0006355">
    <property type="term" value="P:regulation of DNA-templated transcription"/>
    <property type="evidence" value="ECO:0007669"/>
    <property type="project" value="InterPro"/>
</dbReference>
<dbReference type="PANTHER" id="PTHR48111">
    <property type="entry name" value="REGULATOR OF RPOS"/>
    <property type="match status" value="1"/>
</dbReference>
<dbReference type="PROSITE" id="PS51755">
    <property type="entry name" value="OMPR_PHOB"/>
    <property type="match status" value="1"/>
</dbReference>
<dbReference type="InterPro" id="IPR049170">
    <property type="entry name" value="GlnR_N"/>
</dbReference>
<name>A0A6J7K0C1_9ZZZZ</name>
<evidence type="ECO:0000313" key="3">
    <source>
        <dbReference type="EMBL" id="CAB4948945.1"/>
    </source>
</evidence>
<evidence type="ECO:0000256" key="1">
    <source>
        <dbReference type="ARBA" id="ARBA00023125"/>
    </source>
</evidence>
<keyword evidence="1" id="KW-0238">DNA-binding</keyword>
<dbReference type="SUPFAM" id="SSF46894">
    <property type="entry name" value="C-terminal effector domain of the bipartite response regulators"/>
    <property type="match status" value="1"/>
</dbReference>
<evidence type="ECO:0000259" key="2">
    <source>
        <dbReference type="PROSITE" id="PS51755"/>
    </source>
</evidence>
<dbReference type="InterPro" id="IPR039420">
    <property type="entry name" value="WalR-like"/>
</dbReference>
<dbReference type="GO" id="GO:0032993">
    <property type="term" value="C:protein-DNA complex"/>
    <property type="evidence" value="ECO:0007669"/>
    <property type="project" value="TreeGrafter"/>
</dbReference>
<dbReference type="InterPro" id="IPR011006">
    <property type="entry name" value="CheY-like_superfamily"/>
</dbReference>
<dbReference type="Pfam" id="PF00486">
    <property type="entry name" value="Trans_reg_C"/>
    <property type="match status" value="1"/>
</dbReference>
<dbReference type="GO" id="GO:0000976">
    <property type="term" value="F:transcription cis-regulatory region binding"/>
    <property type="evidence" value="ECO:0007669"/>
    <property type="project" value="TreeGrafter"/>
</dbReference>
<accession>A0A6J7K0C1</accession>
<dbReference type="AlphaFoldDB" id="A0A6J7K0C1"/>
<proteinExistence type="predicted"/>
<dbReference type="Pfam" id="PF21695">
    <property type="entry name" value="GlnR_1st"/>
    <property type="match status" value="1"/>
</dbReference>
<sequence length="224" mass="24392">MAHLLVLSANAGSEVLPALSLLPHKIREIEASPANIVMAPSHDLVFLDAKRDLAAAKSLARVMRTTGLSVPLIVVVTEGGLAAMSHEWGADDIILESAGPGEIEARIRLALSRNKGESNDELISSAGVVVDEASYSARVDGRPMDLTLIEFELLKYLMQHPGRVFSRAQLLSEVWGYGYAGETRTVDVHIRRLRAKLGDRGGLIGTEYGRGYRFNLLKDEEAYV</sequence>
<dbReference type="SMART" id="SM00862">
    <property type="entry name" value="Trans_reg_C"/>
    <property type="match status" value="1"/>
</dbReference>
<reference evidence="3" key="1">
    <citation type="submission" date="2020-05" db="EMBL/GenBank/DDBJ databases">
        <authorList>
            <person name="Chiriac C."/>
            <person name="Salcher M."/>
            <person name="Ghai R."/>
            <person name="Kavagutti S V."/>
        </authorList>
    </citation>
    <scope>NUCLEOTIDE SEQUENCE</scope>
</reference>
<protein>
    <submittedName>
        <fullName evidence="3">Unannotated protein</fullName>
    </submittedName>
</protein>
<dbReference type="Gene3D" id="3.40.50.2300">
    <property type="match status" value="1"/>
</dbReference>
<organism evidence="3">
    <name type="scientific">freshwater metagenome</name>
    <dbReference type="NCBI Taxonomy" id="449393"/>
    <lineage>
        <taxon>unclassified sequences</taxon>
        <taxon>metagenomes</taxon>
        <taxon>ecological metagenomes</taxon>
    </lineage>
</organism>
<dbReference type="SUPFAM" id="SSF52172">
    <property type="entry name" value="CheY-like"/>
    <property type="match status" value="1"/>
</dbReference>
<dbReference type="Gene3D" id="1.10.10.10">
    <property type="entry name" value="Winged helix-like DNA-binding domain superfamily/Winged helix DNA-binding domain"/>
    <property type="match status" value="1"/>
</dbReference>
<dbReference type="GO" id="GO:0005829">
    <property type="term" value="C:cytosol"/>
    <property type="evidence" value="ECO:0007669"/>
    <property type="project" value="TreeGrafter"/>
</dbReference>
<dbReference type="PANTHER" id="PTHR48111:SF16">
    <property type="entry name" value="TRANSCRIPTIONAL REGULATORY PROTEIN GLNR"/>
    <property type="match status" value="1"/>
</dbReference>
<dbReference type="InterPro" id="IPR001867">
    <property type="entry name" value="OmpR/PhoB-type_DNA-bd"/>
</dbReference>
<dbReference type="InterPro" id="IPR016032">
    <property type="entry name" value="Sig_transdc_resp-reg_C-effctor"/>
</dbReference>
<dbReference type="EMBL" id="CAFBNO010000006">
    <property type="protein sequence ID" value="CAB4948945.1"/>
    <property type="molecule type" value="Genomic_DNA"/>
</dbReference>
<feature type="domain" description="OmpR/PhoB-type" evidence="2">
    <location>
        <begin position="120"/>
        <end position="216"/>
    </location>
</feature>
<dbReference type="GO" id="GO:0000156">
    <property type="term" value="F:phosphorelay response regulator activity"/>
    <property type="evidence" value="ECO:0007669"/>
    <property type="project" value="TreeGrafter"/>
</dbReference>
<dbReference type="InterPro" id="IPR036388">
    <property type="entry name" value="WH-like_DNA-bd_sf"/>
</dbReference>
<dbReference type="CDD" id="cd00383">
    <property type="entry name" value="trans_reg_C"/>
    <property type="match status" value="1"/>
</dbReference>
<gene>
    <name evidence="3" type="ORF">UFOPK3837_00297</name>
</gene>